<proteinExistence type="predicted"/>
<dbReference type="SUPFAM" id="SSF143212">
    <property type="entry name" value="Rv2632c-like"/>
    <property type="match status" value="1"/>
</dbReference>
<dbReference type="InterPro" id="IPR038070">
    <property type="entry name" value="Rv2632c-like_sf"/>
</dbReference>
<dbReference type="Pfam" id="PF08962">
    <property type="entry name" value="Rv2632c-like"/>
    <property type="match status" value="1"/>
</dbReference>
<protein>
    <recommendedName>
        <fullName evidence="3">DUF1876 domain-containing protein</fullName>
    </recommendedName>
</protein>
<sequence length="95" mass="10566">MIAMYDRNLDPNWHVDIEFDEDETHTHATVRAQLCDGQTMTTRGDAYRHPDDASQPAVGEEIAAARGLIALGTALLQTASSQIEQATHHPVHLYR</sequence>
<reference evidence="1 2" key="1">
    <citation type="journal article" date="2017" name="Int. J. Syst. Evol. Microbiol.">
        <title>Mycobacterium talmoniae sp. nov., a slowly growing mycobacterium isolated from human respiratory samples.</title>
        <authorList>
            <person name="Davidson R.M."/>
            <person name="DeGroote M.A."/>
            <person name="Marola J.L."/>
            <person name="Buss S."/>
            <person name="Jones V."/>
            <person name="McNeil M.R."/>
            <person name="Freifeld A.G."/>
            <person name="Elaine Epperson L."/>
            <person name="Hasan N.A."/>
            <person name="Jackson M."/>
            <person name="Iwen P.C."/>
            <person name="Salfinger M."/>
            <person name="Strong M."/>
        </authorList>
    </citation>
    <scope>NUCLEOTIDE SEQUENCE [LARGE SCALE GENOMIC DNA]</scope>
    <source>
        <strain evidence="1 2">ATCC BAA-2683</strain>
    </source>
</reference>
<gene>
    <name evidence="1" type="ORF">C1Y40_00978</name>
</gene>
<evidence type="ECO:0000313" key="2">
    <source>
        <dbReference type="Proteomes" id="UP000238296"/>
    </source>
</evidence>
<comment type="caution">
    <text evidence="1">The sequence shown here is derived from an EMBL/GenBank/DDBJ whole genome shotgun (WGS) entry which is preliminary data.</text>
</comment>
<accession>A0A2S8BQ60</accession>
<dbReference type="Proteomes" id="UP000238296">
    <property type="component" value="Unassembled WGS sequence"/>
</dbReference>
<evidence type="ECO:0000313" key="1">
    <source>
        <dbReference type="EMBL" id="PQM48810.1"/>
    </source>
</evidence>
<name>A0A2S8BQ60_9MYCO</name>
<dbReference type="EMBL" id="PPEA01000140">
    <property type="protein sequence ID" value="PQM48810.1"/>
    <property type="molecule type" value="Genomic_DNA"/>
</dbReference>
<dbReference type="InterPro" id="IPR015057">
    <property type="entry name" value="Rv2632c-like"/>
</dbReference>
<organism evidence="1 2">
    <name type="scientific">Mycobacterium talmoniae</name>
    <dbReference type="NCBI Taxonomy" id="1858794"/>
    <lineage>
        <taxon>Bacteria</taxon>
        <taxon>Bacillati</taxon>
        <taxon>Actinomycetota</taxon>
        <taxon>Actinomycetes</taxon>
        <taxon>Mycobacteriales</taxon>
        <taxon>Mycobacteriaceae</taxon>
        <taxon>Mycobacterium</taxon>
    </lineage>
</organism>
<dbReference type="Gene3D" id="3.30.160.240">
    <property type="entry name" value="Rv1738"/>
    <property type="match status" value="1"/>
</dbReference>
<dbReference type="AlphaFoldDB" id="A0A2S8BQ60"/>
<evidence type="ECO:0008006" key="3">
    <source>
        <dbReference type="Google" id="ProtNLM"/>
    </source>
</evidence>